<feature type="transmembrane region" description="Helical" evidence="7">
    <location>
        <begin position="300"/>
        <end position="326"/>
    </location>
</feature>
<feature type="domain" description="Major facilitator superfamily (MFS) profile" evidence="8">
    <location>
        <begin position="71"/>
        <end position="518"/>
    </location>
</feature>
<keyword evidence="10" id="KW-1185">Reference proteome</keyword>
<dbReference type="Proteomes" id="UP000469558">
    <property type="component" value="Unassembled WGS sequence"/>
</dbReference>
<accession>A0A8T9CFM3</accession>
<evidence type="ECO:0000313" key="10">
    <source>
        <dbReference type="Proteomes" id="UP000469558"/>
    </source>
</evidence>
<keyword evidence="3 7" id="KW-0812">Transmembrane</keyword>
<dbReference type="PANTHER" id="PTHR23502:SF38">
    <property type="entry name" value="POLYAMINE TRANSPORTER 4"/>
    <property type="match status" value="1"/>
</dbReference>
<evidence type="ECO:0000256" key="5">
    <source>
        <dbReference type="ARBA" id="ARBA00023136"/>
    </source>
</evidence>
<feature type="transmembrane region" description="Helical" evidence="7">
    <location>
        <begin position="105"/>
        <end position="124"/>
    </location>
</feature>
<feature type="region of interest" description="Disordered" evidence="6">
    <location>
        <begin position="1"/>
        <end position="57"/>
    </location>
</feature>
<evidence type="ECO:0000259" key="8">
    <source>
        <dbReference type="PROSITE" id="PS50850"/>
    </source>
</evidence>
<feature type="compositionally biased region" description="Basic and acidic residues" evidence="6">
    <location>
        <begin position="11"/>
        <end position="43"/>
    </location>
</feature>
<dbReference type="PANTHER" id="PTHR23502">
    <property type="entry name" value="MAJOR FACILITATOR SUPERFAMILY"/>
    <property type="match status" value="1"/>
</dbReference>
<dbReference type="CDD" id="cd17323">
    <property type="entry name" value="MFS_Tpo1_MDR_like"/>
    <property type="match status" value="1"/>
</dbReference>
<feature type="transmembrane region" description="Helical" evidence="7">
    <location>
        <begin position="477"/>
        <end position="499"/>
    </location>
</feature>
<comment type="caution">
    <text evidence="9">The sequence shown here is derived from an EMBL/GenBank/DDBJ whole genome shotgun (WGS) entry which is preliminary data.</text>
</comment>
<gene>
    <name evidence="9" type="primary">TPO4_2</name>
    <name evidence="9" type="ORF">LSUE1_G002443</name>
</gene>
<keyword evidence="4 7" id="KW-1133">Transmembrane helix</keyword>
<evidence type="ECO:0000256" key="7">
    <source>
        <dbReference type="SAM" id="Phobius"/>
    </source>
</evidence>
<dbReference type="Pfam" id="PF07690">
    <property type="entry name" value="MFS_1"/>
    <property type="match status" value="1"/>
</dbReference>
<dbReference type="OrthoDB" id="3936150at2759"/>
<dbReference type="InterPro" id="IPR011701">
    <property type="entry name" value="MFS"/>
</dbReference>
<comment type="subcellular location">
    <subcellularLocation>
        <location evidence="1">Membrane</location>
        <topology evidence="1">Multi-pass membrane protein</topology>
    </subcellularLocation>
</comment>
<feature type="transmembrane region" description="Helical" evidence="7">
    <location>
        <begin position="338"/>
        <end position="363"/>
    </location>
</feature>
<evidence type="ECO:0000256" key="4">
    <source>
        <dbReference type="ARBA" id="ARBA00022989"/>
    </source>
</evidence>
<sequence length="518" mass="56549">MASNGPVESKVTMDVENGVRKVASRESRDHKETTQSVSEDGKRTPTPQATVEQDLDPSLPLNWSTTKKFYNMAIPSILCLVLAFGASVYTPAVPDVMLDFGVSETIAIVPLTTYVLGLSFGPMLSAPISEIMGRMGTYRITPPISAIFSLAAGFSPNITALCILRFFAGFFGGASFPVCAGSSADLFHPRSRAVAGTFLLYAPFLGPAFGPVVGGFVTQGSGWKWSQYALAIITIAAWLPVCVLEETYLKIILSRRENKRELEQHIAANGEKKPPASKLLLGVVFITLLRPTTMLFTEPIVTFLSLYVAFNFAVLFTFFASVPYVYSLVYNFDRGMTGLVFLGVGIGCTLSVPTTIILDKLVYQKAWVKADREGRTGAIAPEHRLWAAMLGAFGPPIGLFWFGWSARRDVHWIVPILGMVPFAWGNLCIFISTCLYLIDTYAALTAASAMAANGLLRYILGGTFPLFTFAMYRHLGIGWATSVLGFLSLAMLPIPWVLYRWGGQIRAASKFETNKIPL</sequence>
<dbReference type="PROSITE" id="PS50850">
    <property type="entry name" value="MFS"/>
    <property type="match status" value="1"/>
</dbReference>
<evidence type="ECO:0000256" key="1">
    <source>
        <dbReference type="ARBA" id="ARBA00004141"/>
    </source>
</evidence>
<feature type="transmembrane region" description="Helical" evidence="7">
    <location>
        <begin position="136"/>
        <end position="152"/>
    </location>
</feature>
<keyword evidence="5 7" id="KW-0472">Membrane</keyword>
<evidence type="ECO:0000256" key="3">
    <source>
        <dbReference type="ARBA" id="ARBA00022692"/>
    </source>
</evidence>
<name>A0A8T9CFM3_9HELO</name>
<dbReference type="GO" id="GO:0015606">
    <property type="term" value="F:spermidine transmembrane transporter activity"/>
    <property type="evidence" value="ECO:0007669"/>
    <property type="project" value="TreeGrafter"/>
</dbReference>
<proteinExistence type="inferred from homology"/>
<dbReference type="SUPFAM" id="SSF103473">
    <property type="entry name" value="MFS general substrate transporter"/>
    <property type="match status" value="1"/>
</dbReference>
<dbReference type="InterPro" id="IPR036259">
    <property type="entry name" value="MFS_trans_sf"/>
</dbReference>
<dbReference type="EMBL" id="QGMK01000305">
    <property type="protein sequence ID" value="TVY82534.1"/>
    <property type="molecule type" value="Genomic_DNA"/>
</dbReference>
<feature type="transmembrane region" description="Helical" evidence="7">
    <location>
        <begin position="384"/>
        <end position="404"/>
    </location>
</feature>
<dbReference type="InterPro" id="IPR020846">
    <property type="entry name" value="MFS_dom"/>
</dbReference>
<dbReference type="AlphaFoldDB" id="A0A8T9CFM3"/>
<protein>
    <submittedName>
        <fullName evidence="9">Polyamine transporter</fullName>
    </submittedName>
</protein>
<feature type="transmembrane region" description="Helical" evidence="7">
    <location>
        <begin position="69"/>
        <end position="93"/>
    </location>
</feature>
<feature type="transmembrane region" description="Helical" evidence="7">
    <location>
        <begin position="410"/>
        <end position="438"/>
    </location>
</feature>
<dbReference type="FunFam" id="1.20.1250.20:FF:000082">
    <property type="entry name" value="MFS multidrug transporter, putative"/>
    <property type="match status" value="1"/>
</dbReference>
<feature type="transmembrane region" description="Helical" evidence="7">
    <location>
        <begin position="228"/>
        <end position="249"/>
    </location>
</feature>
<feature type="transmembrane region" description="Helical" evidence="7">
    <location>
        <begin position="450"/>
        <end position="471"/>
    </location>
</feature>
<dbReference type="Gene3D" id="1.20.1250.20">
    <property type="entry name" value="MFS general substrate transporter like domains"/>
    <property type="match status" value="1"/>
</dbReference>
<organism evidence="9 10">
    <name type="scientific">Lachnellula suecica</name>
    <dbReference type="NCBI Taxonomy" id="602035"/>
    <lineage>
        <taxon>Eukaryota</taxon>
        <taxon>Fungi</taxon>
        <taxon>Dikarya</taxon>
        <taxon>Ascomycota</taxon>
        <taxon>Pezizomycotina</taxon>
        <taxon>Leotiomycetes</taxon>
        <taxon>Helotiales</taxon>
        <taxon>Lachnaceae</taxon>
        <taxon>Lachnellula</taxon>
    </lineage>
</organism>
<reference evidence="9 10" key="1">
    <citation type="submission" date="2018-05" db="EMBL/GenBank/DDBJ databases">
        <title>Genome sequencing and assembly of the regulated plant pathogen Lachnellula willkommii and related sister species for the development of diagnostic species identification markers.</title>
        <authorList>
            <person name="Giroux E."/>
            <person name="Bilodeau G."/>
        </authorList>
    </citation>
    <scope>NUCLEOTIDE SEQUENCE [LARGE SCALE GENOMIC DNA]</scope>
    <source>
        <strain evidence="9 10">CBS 268.59</strain>
    </source>
</reference>
<feature type="transmembrane region" description="Helical" evidence="7">
    <location>
        <begin position="193"/>
        <end position="216"/>
    </location>
</feature>
<dbReference type="GO" id="GO:0000297">
    <property type="term" value="F:spermine transmembrane transporter activity"/>
    <property type="evidence" value="ECO:0007669"/>
    <property type="project" value="TreeGrafter"/>
</dbReference>
<comment type="similarity">
    <text evidence="2">Belongs to the major facilitator superfamily.</text>
</comment>
<evidence type="ECO:0000256" key="2">
    <source>
        <dbReference type="ARBA" id="ARBA00008335"/>
    </source>
</evidence>
<evidence type="ECO:0000313" key="9">
    <source>
        <dbReference type="EMBL" id="TVY82534.1"/>
    </source>
</evidence>
<dbReference type="GO" id="GO:0005886">
    <property type="term" value="C:plasma membrane"/>
    <property type="evidence" value="ECO:0007669"/>
    <property type="project" value="TreeGrafter"/>
</dbReference>
<feature type="transmembrane region" description="Helical" evidence="7">
    <location>
        <begin position="158"/>
        <end position="181"/>
    </location>
</feature>
<evidence type="ECO:0000256" key="6">
    <source>
        <dbReference type="SAM" id="MobiDB-lite"/>
    </source>
</evidence>